<name>A0A7X2MHL0_9LACO</name>
<dbReference type="Proteomes" id="UP000467635">
    <property type="component" value="Unassembled WGS sequence"/>
</dbReference>
<dbReference type="GO" id="GO:0004519">
    <property type="term" value="F:endonuclease activity"/>
    <property type="evidence" value="ECO:0007669"/>
    <property type="project" value="UniProtKB-KW"/>
</dbReference>
<feature type="non-terminal residue" evidence="2">
    <location>
        <position position="1"/>
    </location>
</feature>
<keyword evidence="2" id="KW-0255">Endonuclease</keyword>
<dbReference type="InterPro" id="IPR003615">
    <property type="entry name" value="HNH_nuc"/>
</dbReference>
<sequence length="70" mass="8070">PVPKDCIITFLDGNKENFDINNLVCVKKHINAVLNIRKLRSESPEILKTRIRQIELDQKIKKITKNLGSD</sequence>
<protein>
    <submittedName>
        <fullName evidence="2">HNH endonuclease</fullName>
    </submittedName>
</protein>
<keyword evidence="2" id="KW-0378">Hydrolase</keyword>
<organism evidence="2 3">
    <name type="scientific">Ligilactobacillus salivarius</name>
    <dbReference type="NCBI Taxonomy" id="1624"/>
    <lineage>
        <taxon>Bacteria</taxon>
        <taxon>Bacillati</taxon>
        <taxon>Bacillota</taxon>
        <taxon>Bacilli</taxon>
        <taxon>Lactobacillales</taxon>
        <taxon>Lactobacillaceae</taxon>
        <taxon>Ligilactobacillus</taxon>
    </lineage>
</organism>
<dbReference type="EMBL" id="WKKX01000937">
    <property type="protein sequence ID" value="MSE09517.1"/>
    <property type="molecule type" value="Genomic_DNA"/>
</dbReference>
<accession>A0A7X2MHL0</accession>
<evidence type="ECO:0000313" key="2">
    <source>
        <dbReference type="EMBL" id="MSE09517.1"/>
    </source>
</evidence>
<proteinExistence type="predicted"/>
<dbReference type="Pfam" id="PF13392">
    <property type="entry name" value="HNH_3"/>
    <property type="match status" value="1"/>
</dbReference>
<gene>
    <name evidence="2" type="ORF">GKC33_12790</name>
</gene>
<keyword evidence="2" id="KW-0540">Nuclease</keyword>
<comment type="caution">
    <text evidence="2">The sequence shown here is derived from an EMBL/GenBank/DDBJ whole genome shotgun (WGS) entry which is preliminary data.</text>
</comment>
<evidence type="ECO:0000259" key="1">
    <source>
        <dbReference type="Pfam" id="PF13392"/>
    </source>
</evidence>
<dbReference type="AlphaFoldDB" id="A0A7X2MHL0"/>
<feature type="domain" description="HNH nuclease" evidence="1">
    <location>
        <begin position="1"/>
        <end position="33"/>
    </location>
</feature>
<reference evidence="2 3" key="1">
    <citation type="submission" date="2019-11" db="EMBL/GenBank/DDBJ databases">
        <title>Draft Genome Sequence of Plant Growth-Promoting Rhizosphere-Associated Bacteria.</title>
        <authorList>
            <person name="Vasilyev I.Y."/>
            <person name="Radchenko V."/>
            <person name="Ilnitskaya E.V."/>
        </authorList>
    </citation>
    <scope>NUCLEOTIDE SEQUENCE [LARGE SCALE GENOMIC DNA]</scope>
    <source>
        <strain evidence="2 3">VRA_01-1sq_f</strain>
    </source>
</reference>
<evidence type="ECO:0000313" key="3">
    <source>
        <dbReference type="Proteomes" id="UP000467635"/>
    </source>
</evidence>